<feature type="domain" description="Beta-lactamase-related" evidence="1">
    <location>
        <begin position="24"/>
        <end position="100"/>
    </location>
</feature>
<proteinExistence type="predicted"/>
<accession>A0A8H4RKV4</accession>
<evidence type="ECO:0000313" key="2">
    <source>
        <dbReference type="EMBL" id="KAF4631865.1"/>
    </source>
</evidence>
<dbReference type="InterPro" id="IPR012338">
    <property type="entry name" value="Beta-lactam/transpept-like"/>
</dbReference>
<evidence type="ECO:0000259" key="1">
    <source>
        <dbReference type="Pfam" id="PF00144"/>
    </source>
</evidence>
<dbReference type="OrthoDB" id="5946976at2759"/>
<reference evidence="2 3" key="1">
    <citation type="submission" date="2020-03" db="EMBL/GenBank/DDBJ databases">
        <title>Draft Genome Sequence of Cudoniella acicularis.</title>
        <authorList>
            <person name="Buettner E."/>
            <person name="Kellner H."/>
        </authorList>
    </citation>
    <scope>NUCLEOTIDE SEQUENCE [LARGE SCALE GENOMIC DNA]</scope>
    <source>
        <strain evidence="2 3">DSM 108380</strain>
    </source>
</reference>
<dbReference type="Pfam" id="PF00144">
    <property type="entry name" value="Beta-lactamase"/>
    <property type="match status" value="1"/>
</dbReference>
<gene>
    <name evidence="2" type="ORF">G7Y89_g6262</name>
</gene>
<dbReference type="InterPro" id="IPR001466">
    <property type="entry name" value="Beta-lactam-related"/>
</dbReference>
<protein>
    <recommendedName>
        <fullName evidence="1">Beta-lactamase-related domain-containing protein</fullName>
    </recommendedName>
</protein>
<dbReference type="SUPFAM" id="SSF56601">
    <property type="entry name" value="beta-lactamase/transpeptidase-like"/>
    <property type="match status" value="1"/>
</dbReference>
<dbReference type="Proteomes" id="UP000566819">
    <property type="component" value="Unassembled WGS sequence"/>
</dbReference>
<name>A0A8H4RKV4_9HELO</name>
<dbReference type="AlphaFoldDB" id="A0A8H4RKV4"/>
<sequence>MSPVTISNADQLPLAKKLRRLHGIISNLVDVSRTLGLYLGVLYRGSTIHTAHFGKRGNSEGEVSLPNDDTVYSIASLTKAFTVSKISMLVDRPLSLGRTTFARFEGDNVALPHSVYNDSSSAVVPSSRWSTIGGLGGGKAGKSTISDLLIFYKAMPLAYNSEI</sequence>
<evidence type="ECO:0000313" key="3">
    <source>
        <dbReference type="Proteomes" id="UP000566819"/>
    </source>
</evidence>
<dbReference type="EMBL" id="JAAMPI010000402">
    <property type="protein sequence ID" value="KAF4631865.1"/>
    <property type="molecule type" value="Genomic_DNA"/>
</dbReference>
<organism evidence="2 3">
    <name type="scientific">Cudoniella acicularis</name>
    <dbReference type="NCBI Taxonomy" id="354080"/>
    <lineage>
        <taxon>Eukaryota</taxon>
        <taxon>Fungi</taxon>
        <taxon>Dikarya</taxon>
        <taxon>Ascomycota</taxon>
        <taxon>Pezizomycotina</taxon>
        <taxon>Leotiomycetes</taxon>
        <taxon>Helotiales</taxon>
        <taxon>Tricladiaceae</taxon>
        <taxon>Cudoniella</taxon>
    </lineage>
</organism>
<keyword evidence="3" id="KW-1185">Reference proteome</keyword>
<dbReference type="Gene3D" id="3.40.710.10">
    <property type="entry name" value="DD-peptidase/beta-lactamase superfamily"/>
    <property type="match status" value="1"/>
</dbReference>
<comment type="caution">
    <text evidence="2">The sequence shown here is derived from an EMBL/GenBank/DDBJ whole genome shotgun (WGS) entry which is preliminary data.</text>
</comment>